<accession>A0A699ZTW8</accession>
<evidence type="ECO:0000256" key="3">
    <source>
        <dbReference type="ARBA" id="ARBA00022989"/>
    </source>
</evidence>
<dbReference type="Pfam" id="PF06803">
    <property type="entry name" value="DUF1232"/>
    <property type="match status" value="1"/>
</dbReference>
<keyword evidence="4 6" id="KW-0472">Membrane</keyword>
<dbReference type="Proteomes" id="UP000485058">
    <property type="component" value="Unassembled WGS sequence"/>
</dbReference>
<keyword evidence="3 6" id="KW-1133">Transmembrane helix</keyword>
<evidence type="ECO:0000256" key="6">
    <source>
        <dbReference type="SAM" id="Phobius"/>
    </source>
</evidence>
<keyword evidence="9" id="KW-1185">Reference proteome</keyword>
<evidence type="ECO:0000313" key="8">
    <source>
        <dbReference type="EMBL" id="GFH25395.1"/>
    </source>
</evidence>
<evidence type="ECO:0000256" key="2">
    <source>
        <dbReference type="ARBA" id="ARBA00022692"/>
    </source>
</evidence>
<dbReference type="AlphaFoldDB" id="A0A699ZTW8"/>
<proteinExistence type="predicted"/>
<keyword evidence="2 6" id="KW-0812">Transmembrane</keyword>
<comment type="caution">
    <text evidence="8">The sequence shown here is derived from an EMBL/GenBank/DDBJ whole genome shotgun (WGS) entry which is preliminary data.</text>
</comment>
<feature type="domain" description="DUF1232" evidence="7">
    <location>
        <begin position="18"/>
        <end position="46"/>
    </location>
</feature>
<evidence type="ECO:0000259" key="7">
    <source>
        <dbReference type="Pfam" id="PF06803"/>
    </source>
</evidence>
<dbReference type="EMBL" id="BLLF01002803">
    <property type="protein sequence ID" value="GFH25395.1"/>
    <property type="molecule type" value="Genomic_DNA"/>
</dbReference>
<protein>
    <submittedName>
        <fullName evidence="8">DUF1232 domain-containing protein</fullName>
    </submittedName>
</protein>
<evidence type="ECO:0000256" key="1">
    <source>
        <dbReference type="ARBA" id="ARBA00004127"/>
    </source>
</evidence>
<gene>
    <name evidence="8" type="ORF">HaLaN_23345</name>
</gene>
<comment type="subcellular location">
    <subcellularLocation>
        <location evidence="1">Endomembrane system</location>
        <topology evidence="1">Multi-pass membrane protein</topology>
    </subcellularLocation>
</comment>
<dbReference type="GO" id="GO:0012505">
    <property type="term" value="C:endomembrane system"/>
    <property type="evidence" value="ECO:0007669"/>
    <property type="project" value="UniProtKB-SubCell"/>
</dbReference>
<evidence type="ECO:0000256" key="4">
    <source>
        <dbReference type="ARBA" id="ARBA00023136"/>
    </source>
</evidence>
<evidence type="ECO:0000313" key="9">
    <source>
        <dbReference type="Proteomes" id="UP000485058"/>
    </source>
</evidence>
<evidence type="ECO:0000256" key="5">
    <source>
        <dbReference type="SAM" id="MobiDB-lite"/>
    </source>
</evidence>
<reference evidence="8 9" key="1">
    <citation type="submission" date="2020-02" db="EMBL/GenBank/DDBJ databases">
        <title>Draft genome sequence of Haematococcus lacustris strain NIES-144.</title>
        <authorList>
            <person name="Morimoto D."/>
            <person name="Nakagawa S."/>
            <person name="Yoshida T."/>
            <person name="Sawayama S."/>
        </authorList>
    </citation>
    <scope>NUCLEOTIDE SEQUENCE [LARGE SCALE GENOMIC DNA]</scope>
    <source>
        <strain evidence="8 9">NIES-144</strain>
    </source>
</reference>
<feature type="transmembrane region" description="Helical" evidence="6">
    <location>
        <begin position="104"/>
        <end position="123"/>
    </location>
</feature>
<dbReference type="InterPro" id="IPR010652">
    <property type="entry name" value="DUF1232"/>
</dbReference>
<feature type="region of interest" description="Disordered" evidence="5">
    <location>
        <begin position="137"/>
        <end position="171"/>
    </location>
</feature>
<sequence length="171" mass="18454">MFNAYRLSLAAGRKNSVALCYALSPVDLIPDFIPILGLLDDLILLPALIWLAIHLIPHEGLRDDIVSSSKGGAVVGISRRIASAELLLYWIIERFGSEELKDDRLPVLLLTSAFFALFFCLWLSSAIQHEAAKASKHPTGTAHAAANGQPGGRQEDGLGTDVQQPLLASEV</sequence>
<organism evidence="8 9">
    <name type="scientific">Haematococcus lacustris</name>
    <name type="common">Green alga</name>
    <name type="synonym">Haematococcus pluvialis</name>
    <dbReference type="NCBI Taxonomy" id="44745"/>
    <lineage>
        <taxon>Eukaryota</taxon>
        <taxon>Viridiplantae</taxon>
        <taxon>Chlorophyta</taxon>
        <taxon>core chlorophytes</taxon>
        <taxon>Chlorophyceae</taxon>
        <taxon>CS clade</taxon>
        <taxon>Chlamydomonadales</taxon>
        <taxon>Haematococcaceae</taxon>
        <taxon>Haematococcus</taxon>
    </lineage>
</organism>
<name>A0A699ZTW8_HAELA</name>